<sequence>MVHENNSKRLLLIIGWVNVVVALLLFQAFCGLMAICMGIVLKKDYQAPTHGLVLIGVGIVSTVIGWMLNHFYM</sequence>
<evidence type="ECO:0000313" key="2">
    <source>
        <dbReference type="EMBL" id="WGF38914.1"/>
    </source>
</evidence>
<keyword evidence="1" id="KW-1133">Transmembrane helix</keyword>
<evidence type="ECO:0000313" key="3">
    <source>
        <dbReference type="Proteomes" id="UP001244564"/>
    </source>
</evidence>
<dbReference type="EMBL" id="CP122283">
    <property type="protein sequence ID" value="WGF38914.1"/>
    <property type="molecule type" value="Genomic_DNA"/>
</dbReference>
<name>A0ABY8KL95_9BACI</name>
<keyword evidence="3" id="KW-1185">Reference proteome</keyword>
<proteinExistence type="predicted"/>
<keyword evidence="1" id="KW-0472">Membrane</keyword>
<gene>
    <name evidence="2" type="ORF">QBO96_01260</name>
</gene>
<evidence type="ECO:0000256" key="1">
    <source>
        <dbReference type="SAM" id="Phobius"/>
    </source>
</evidence>
<accession>A0ABY8KL95</accession>
<dbReference type="Proteomes" id="UP001244564">
    <property type="component" value="Chromosome"/>
</dbReference>
<protein>
    <submittedName>
        <fullName evidence="2">Uncharacterized protein</fullName>
    </submittedName>
</protein>
<keyword evidence="1" id="KW-0812">Transmembrane</keyword>
<organism evidence="2 3">
    <name type="scientific">Lysinibacillus capsici</name>
    <dbReference type="NCBI Taxonomy" id="2115968"/>
    <lineage>
        <taxon>Bacteria</taxon>
        <taxon>Bacillati</taxon>
        <taxon>Bacillota</taxon>
        <taxon>Bacilli</taxon>
        <taxon>Bacillales</taxon>
        <taxon>Bacillaceae</taxon>
        <taxon>Lysinibacillus</taxon>
    </lineage>
</organism>
<feature type="transmembrane region" description="Helical" evidence="1">
    <location>
        <begin position="52"/>
        <end position="72"/>
    </location>
</feature>
<reference evidence="2 3" key="1">
    <citation type="submission" date="2023-04" db="EMBL/GenBank/DDBJ databases">
        <title>Genomic of Lysinibacillus capsici TSBLM.</title>
        <authorList>
            <person name="Hu X.S."/>
            <person name="Yu C.H."/>
        </authorList>
    </citation>
    <scope>NUCLEOTIDE SEQUENCE [LARGE SCALE GENOMIC DNA]</scope>
    <source>
        <strain evidence="2 3">TSBLM</strain>
    </source>
</reference>
<feature type="transmembrane region" description="Helical" evidence="1">
    <location>
        <begin position="12"/>
        <end position="40"/>
    </location>
</feature>
<dbReference type="RefSeq" id="WP_115673735.1">
    <property type="nucleotide sequence ID" value="NZ_CP122283.1"/>
</dbReference>